<dbReference type="Pfam" id="PF12906">
    <property type="entry name" value="RINGv"/>
    <property type="match status" value="1"/>
</dbReference>
<dbReference type="SMART" id="SM00744">
    <property type="entry name" value="RINGv"/>
    <property type="match status" value="1"/>
</dbReference>
<organism evidence="14 18">
    <name type="scientific">Rotaria magnacalcarata</name>
    <dbReference type="NCBI Taxonomy" id="392030"/>
    <lineage>
        <taxon>Eukaryota</taxon>
        <taxon>Metazoa</taxon>
        <taxon>Spiralia</taxon>
        <taxon>Gnathifera</taxon>
        <taxon>Rotifera</taxon>
        <taxon>Eurotatoria</taxon>
        <taxon>Bdelloidea</taxon>
        <taxon>Philodinida</taxon>
        <taxon>Philodinidae</taxon>
        <taxon>Rotaria</taxon>
    </lineage>
</organism>
<evidence type="ECO:0000313" key="17">
    <source>
        <dbReference type="EMBL" id="CAF3921481.1"/>
    </source>
</evidence>
<evidence type="ECO:0000256" key="4">
    <source>
        <dbReference type="ARBA" id="ARBA00022723"/>
    </source>
</evidence>
<dbReference type="InterPro" id="IPR011016">
    <property type="entry name" value="Znf_RING-CH"/>
</dbReference>
<feature type="transmembrane region" description="Helical" evidence="11">
    <location>
        <begin position="188"/>
        <end position="211"/>
    </location>
</feature>
<evidence type="ECO:0000256" key="7">
    <source>
        <dbReference type="ARBA" id="ARBA00022833"/>
    </source>
</evidence>
<feature type="transmembrane region" description="Helical" evidence="11">
    <location>
        <begin position="223"/>
        <end position="243"/>
    </location>
</feature>
<evidence type="ECO:0000256" key="8">
    <source>
        <dbReference type="ARBA" id="ARBA00022989"/>
    </source>
</evidence>
<keyword evidence="8 11" id="KW-1133">Transmembrane helix</keyword>
<evidence type="ECO:0000259" key="12">
    <source>
        <dbReference type="PROSITE" id="PS50089"/>
    </source>
</evidence>
<dbReference type="EMBL" id="CAJOBJ010002342">
    <property type="protein sequence ID" value="CAF3921481.1"/>
    <property type="molecule type" value="Genomic_DNA"/>
</dbReference>
<dbReference type="EMBL" id="CAJNRE010001105">
    <property type="protein sequence ID" value="CAF1935382.1"/>
    <property type="molecule type" value="Genomic_DNA"/>
</dbReference>
<dbReference type="InterPro" id="IPR013083">
    <property type="entry name" value="Znf_RING/FYVE/PHD"/>
</dbReference>
<evidence type="ECO:0000256" key="3">
    <source>
        <dbReference type="ARBA" id="ARBA00022692"/>
    </source>
</evidence>
<evidence type="ECO:0000256" key="2">
    <source>
        <dbReference type="ARBA" id="ARBA00022679"/>
    </source>
</evidence>
<name>A0A814SDR1_9BILA</name>
<keyword evidence="6" id="KW-0833">Ubl conjugation pathway</keyword>
<dbReference type="SUPFAM" id="SSF57850">
    <property type="entry name" value="RING/U-box"/>
    <property type="match status" value="1"/>
</dbReference>
<evidence type="ECO:0000313" key="16">
    <source>
        <dbReference type="EMBL" id="CAF3783573.1"/>
    </source>
</evidence>
<dbReference type="PANTHER" id="PTHR46065">
    <property type="entry name" value="E3 UBIQUITIN-PROTEIN LIGASE MARCH 2/3 FAMILY MEMBER"/>
    <property type="match status" value="1"/>
</dbReference>
<dbReference type="PROSITE" id="PS51292">
    <property type="entry name" value="ZF_RING_CH"/>
    <property type="match status" value="1"/>
</dbReference>
<dbReference type="GO" id="GO:0004842">
    <property type="term" value="F:ubiquitin-protein transferase activity"/>
    <property type="evidence" value="ECO:0007669"/>
    <property type="project" value="TreeGrafter"/>
</dbReference>
<dbReference type="PANTHER" id="PTHR46065:SF3">
    <property type="entry name" value="FI20425P1"/>
    <property type="match status" value="1"/>
</dbReference>
<dbReference type="Proteomes" id="UP000663855">
    <property type="component" value="Unassembled WGS sequence"/>
</dbReference>
<evidence type="ECO:0000256" key="5">
    <source>
        <dbReference type="ARBA" id="ARBA00022771"/>
    </source>
</evidence>
<evidence type="ECO:0000313" key="14">
    <source>
        <dbReference type="EMBL" id="CAF1146869.1"/>
    </source>
</evidence>
<keyword evidence="5 10" id="KW-0863">Zinc-finger</keyword>
<evidence type="ECO:0000313" key="18">
    <source>
        <dbReference type="Proteomes" id="UP000663855"/>
    </source>
</evidence>
<evidence type="ECO:0000256" key="10">
    <source>
        <dbReference type="PROSITE-ProRule" id="PRU00175"/>
    </source>
</evidence>
<keyword evidence="9 11" id="KW-0472">Membrane</keyword>
<reference evidence="14" key="1">
    <citation type="submission" date="2021-02" db="EMBL/GenBank/DDBJ databases">
        <authorList>
            <person name="Nowell W R."/>
        </authorList>
    </citation>
    <scope>NUCLEOTIDE SEQUENCE</scope>
</reference>
<keyword evidence="7" id="KW-0862">Zinc</keyword>
<feature type="domain" description="RING-type" evidence="12">
    <location>
        <begin position="115"/>
        <end position="161"/>
    </location>
</feature>
<dbReference type="Proteomes" id="UP000663824">
    <property type="component" value="Unassembled WGS sequence"/>
</dbReference>
<sequence>MLYNAKKKQINHIGCDGNIVFEYSLHCICRKLDIHISIFIEIEIAKIIMIFKIFSSKYYPSNEDTKTRSELISLMNESLPLDNHHEQLSSVPIVNNEDSLVNEQDKHETGNLQVCRICYSTGDLQSLISPCQCSGTMGILHQNCLERWLEISNTNKCEICQHEFEVVRYPKSLFYFLRNPLQPSDIRYLINDIILFIFLTTIISWLIIMSISKIQANKQFLDGFSYFILPFSVFLIYIVWCWVSFRYHAQVIKEWRSVNQLIRVINKKDIQINHNHLNDHNLLVRSDIEQQYSLNCDNSYHSTSQNQENILPEIHIIK</sequence>
<keyword evidence="2" id="KW-0808">Transferase</keyword>
<dbReference type="EMBL" id="CAJNOV010003585">
    <property type="protein sequence ID" value="CAF1146869.1"/>
    <property type="molecule type" value="Genomic_DNA"/>
</dbReference>
<dbReference type="GO" id="GO:0008270">
    <property type="term" value="F:zinc ion binding"/>
    <property type="evidence" value="ECO:0007669"/>
    <property type="project" value="UniProtKB-KW"/>
</dbReference>
<gene>
    <name evidence="16" type="ORF">BYL167_LOCUS2065</name>
    <name evidence="14" type="ORF">CJN711_LOCUS9330</name>
    <name evidence="17" type="ORF">GIL414_LOCUS7595</name>
    <name evidence="15" type="ORF">MBJ925_LOCUS4947</name>
</gene>
<evidence type="ECO:0000256" key="6">
    <source>
        <dbReference type="ARBA" id="ARBA00022786"/>
    </source>
</evidence>
<dbReference type="AlphaFoldDB" id="A0A814SDR1"/>
<comment type="caution">
    <text evidence="14">The sequence shown here is derived from an EMBL/GenBank/DDBJ whole genome shotgun (WGS) entry which is preliminary data.</text>
</comment>
<evidence type="ECO:0008006" key="19">
    <source>
        <dbReference type="Google" id="ProtNLM"/>
    </source>
</evidence>
<protein>
    <recommendedName>
        <fullName evidence="19">RING-CH-type domain-containing protein</fullName>
    </recommendedName>
</protein>
<dbReference type="Proteomes" id="UP000681720">
    <property type="component" value="Unassembled WGS sequence"/>
</dbReference>
<evidence type="ECO:0000259" key="13">
    <source>
        <dbReference type="PROSITE" id="PS51292"/>
    </source>
</evidence>
<evidence type="ECO:0000256" key="9">
    <source>
        <dbReference type="ARBA" id="ARBA00023136"/>
    </source>
</evidence>
<dbReference type="InterPro" id="IPR001841">
    <property type="entry name" value="Znf_RING"/>
</dbReference>
<dbReference type="Gene3D" id="3.30.40.10">
    <property type="entry name" value="Zinc/RING finger domain, C3HC4 (zinc finger)"/>
    <property type="match status" value="1"/>
</dbReference>
<dbReference type="Proteomes" id="UP000681967">
    <property type="component" value="Unassembled WGS sequence"/>
</dbReference>
<dbReference type="EMBL" id="CAJOBH010000343">
    <property type="protein sequence ID" value="CAF3783573.1"/>
    <property type="molecule type" value="Genomic_DNA"/>
</dbReference>
<evidence type="ECO:0000313" key="15">
    <source>
        <dbReference type="EMBL" id="CAF1935382.1"/>
    </source>
</evidence>
<dbReference type="GO" id="GO:0016020">
    <property type="term" value="C:membrane"/>
    <property type="evidence" value="ECO:0007669"/>
    <property type="project" value="UniProtKB-SubCell"/>
</dbReference>
<evidence type="ECO:0000256" key="1">
    <source>
        <dbReference type="ARBA" id="ARBA00004141"/>
    </source>
</evidence>
<feature type="domain" description="RING-CH-type" evidence="13">
    <location>
        <begin position="107"/>
        <end position="167"/>
    </location>
</feature>
<keyword evidence="3 11" id="KW-0812">Transmembrane</keyword>
<dbReference type="GO" id="GO:0016567">
    <property type="term" value="P:protein ubiquitination"/>
    <property type="evidence" value="ECO:0007669"/>
    <property type="project" value="TreeGrafter"/>
</dbReference>
<comment type="subcellular location">
    <subcellularLocation>
        <location evidence="1">Membrane</location>
        <topology evidence="1">Multi-pass membrane protein</topology>
    </subcellularLocation>
</comment>
<dbReference type="PROSITE" id="PS50089">
    <property type="entry name" value="ZF_RING_2"/>
    <property type="match status" value="1"/>
</dbReference>
<accession>A0A814SDR1</accession>
<proteinExistence type="predicted"/>
<keyword evidence="4" id="KW-0479">Metal-binding</keyword>
<evidence type="ECO:0000256" key="11">
    <source>
        <dbReference type="SAM" id="Phobius"/>
    </source>
</evidence>